<name>A0A847RSA4_9BACT</name>
<evidence type="ECO:0000313" key="2">
    <source>
        <dbReference type="EMBL" id="NLR68530.1"/>
    </source>
</evidence>
<proteinExistence type="predicted"/>
<dbReference type="EMBL" id="JABAIA010000004">
    <property type="protein sequence ID" value="NLR68530.1"/>
    <property type="molecule type" value="Genomic_DNA"/>
</dbReference>
<sequence>MKTNSPEDLLAYLQELYLADKWLDPELLRPRTPWKTDVQGQYYPTETDIVRYNYALYNLDKGKEWEVVFYTVYTLSFPEIQHAKTALIDTASLEKELKAFKWQERSVLSQPGSALTQAKVMEARENDIARQAVEMLMCKYWKGTPMEKLVPYPLPEIGIRKEMSFPVTGQIDDIDIKEAYHLLQGRAVNKPEINSNGHLILPLKGQWLMAENGHLKEYADFDLRGAIEALPQVVQLEKMRNILSKANSGQPIPACLDNNSEKIQGSLWVDPRIAGFRFIDKKGTEHSLSIPAVGRKKRDVSNIRHSAKLQEPPKKRKSPSVKR</sequence>
<evidence type="ECO:0000313" key="3">
    <source>
        <dbReference type="Proteomes" id="UP000570474"/>
    </source>
</evidence>
<evidence type="ECO:0000256" key="1">
    <source>
        <dbReference type="SAM" id="MobiDB-lite"/>
    </source>
</evidence>
<feature type="region of interest" description="Disordered" evidence="1">
    <location>
        <begin position="291"/>
        <end position="323"/>
    </location>
</feature>
<keyword evidence="3" id="KW-1185">Reference proteome</keyword>
<feature type="compositionally biased region" description="Basic residues" evidence="1">
    <location>
        <begin position="314"/>
        <end position="323"/>
    </location>
</feature>
<dbReference type="Proteomes" id="UP000570474">
    <property type="component" value="Unassembled WGS sequence"/>
</dbReference>
<dbReference type="RefSeq" id="WP_168874497.1">
    <property type="nucleotide sequence ID" value="NZ_JABAIA010000004.1"/>
</dbReference>
<accession>A0A847RSA4</accession>
<gene>
    <name evidence="2" type="ORF">HGH92_29770</name>
</gene>
<protein>
    <submittedName>
        <fullName evidence="2">Uncharacterized protein</fullName>
    </submittedName>
</protein>
<organism evidence="2 3">
    <name type="scientific">Chitinophaga varians</name>
    <dbReference type="NCBI Taxonomy" id="2202339"/>
    <lineage>
        <taxon>Bacteria</taxon>
        <taxon>Pseudomonadati</taxon>
        <taxon>Bacteroidota</taxon>
        <taxon>Chitinophagia</taxon>
        <taxon>Chitinophagales</taxon>
        <taxon>Chitinophagaceae</taxon>
        <taxon>Chitinophaga</taxon>
    </lineage>
</organism>
<dbReference type="AlphaFoldDB" id="A0A847RSA4"/>
<reference evidence="2 3" key="1">
    <citation type="submission" date="2020-04" db="EMBL/GenBank/DDBJ databases">
        <authorList>
            <person name="Yin C."/>
        </authorList>
    </citation>
    <scope>NUCLEOTIDE SEQUENCE [LARGE SCALE GENOMIC DNA]</scope>
    <source>
        <strain evidence="2 3">Ae27</strain>
    </source>
</reference>
<comment type="caution">
    <text evidence="2">The sequence shown here is derived from an EMBL/GenBank/DDBJ whole genome shotgun (WGS) entry which is preliminary data.</text>
</comment>